<dbReference type="Proteomes" id="UP000070675">
    <property type="component" value="Unassembled WGS sequence"/>
</dbReference>
<name>A0A133XTY9_9ACTN</name>
<accession>A0A133XTY9</accession>
<dbReference type="PATRIC" id="fig|1393034.3.peg.841"/>
<protein>
    <submittedName>
        <fullName evidence="1">Uncharacterized protein</fullName>
    </submittedName>
</protein>
<dbReference type="AlphaFoldDB" id="A0A133XTY9"/>
<keyword evidence="2" id="KW-1185">Reference proteome</keyword>
<evidence type="ECO:0000313" key="1">
    <source>
        <dbReference type="EMBL" id="KXB34432.1"/>
    </source>
</evidence>
<gene>
    <name evidence="1" type="ORF">HMPREF3192_00871</name>
</gene>
<sequence>MQRAAVLEIIDEATKGGTVDIHDTSLPDFSEAVLNRTLGYVSRANYAREKGVSLPPRFMTCHRGRITV</sequence>
<organism evidence="1 2">
    <name type="scientific">Atopobium deltae</name>
    <dbReference type="NCBI Taxonomy" id="1393034"/>
    <lineage>
        <taxon>Bacteria</taxon>
        <taxon>Bacillati</taxon>
        <taxon>Actinomycetota</taxon>
        <taxon>Coriobacteriia</taxon>
        <taxon>Coriobacteriales</taxon>
        <taxon>Atopobiaceae</taxon>
        <taxon>Atopobium</taxon>
    </lineage>
</organism>
<reference evidence="2" key="1">
    <citation type="submission" date="2016-01" db="EMBL/GenBank/DDBJ databases">
        <authorList>
            <person name="Mitreva M."/>
            <person name="Pepin K.H."/>
            <person name="Mihindukulasuriya K.A."/>
            <person name="Fulton R."/>
            <person name="Fronick C."/>
            <person name="O'Laughlin M."/>
            <person name="Miner T."/>
            <person name="Herter B."/>
            <person name="Rosa B.A."/>
            <person name="Cordes M."/>
            <person name="Tomlinson C."/>
            <person name="Wollam A."/>
            <person name="Palsikar V.B."/>
            <person name="Mardis E.R."/>
            <person name="Wilson R.K."/>
        </authorList>
    </citation>
    <scope>NUCLEOTIDE SEQUENCE [LARGE SCALE GENOMIC DNA]</scope>
    <source>
        <strain evidence="2">DNF00019</strain>
    </source>
</reference>
<dbReference type="STRING" id="1393034.HMPREF3192_00871"/>
<dbReference type="EMBL" id="LSCR01000015">
    <property type="protein sequence ID" value="KXB34432.1"/>
    <property type="molecule type" value="Genomic_DNA"/>
</dbReference>
<evidence type="ECO:0000313" key="2">
    <source>
        <dbReference type="Proteomes" id="UP000070675"/>
    </source>
</evidence>
<proteinExistence type="predicted"/>
<comment type="caution">
    <text evidence="1">The sequence shown here is derived from an EMBL/GenBank/DDBJ whole genome shotgun (WGS) entry which is preliminary data.</text>
</comment>